<keyword evidence="5" id="KW-0547">Nucleotide-binding</keyword>
<name>A0A1X0Y320_9BACT</name>
<dbReference type="InterPro" id="IPR003594">
    <property type="entry name" value="HATPase_dom"/>
</dbReference>
<evidence type="ECO:0000256" key="9">
    <source>
        <dbReference type="SAM" id="Coils"/>
    </source>
</evidence>
<protein>
    <recommendedName>
        <fullName evidence="2">histidine kinase</fullName>
        <ecNumber evidence="2">2.7.13.3</ecNumber>
    </recommendedName>
</protein>
<dbReference type="Pfam" id="PF02518">
    <property type="entry name" value="HATPase_c"/>
    <property type="match status" value="1"/>
</dbReference>
<evidence type="ECO:0000256" key="7">
    <source>
        <dbReference type="ARBA" id="ARBA00022840"/>
    </source>
</evidence>
<dbReference type="InterPro" id="IPR036890">
    <property type="entry name" value="HATPase_C_sf"/>
</dbReference>
<keyword evidence="13" id="KW-1185">Reference proteome</keyword>
<dbReference type="EMBL" id="NAAD01000011">
    <property type="protein sequence ID" value="ORJ59565.1"/>
    <property type="molecule type" value="Genomic_DNA"/>
</dbReference>
<comment type="catalytic activity">
    <reaction evidence="1">
        <text>ATP + protein L-histidine = ADP + protein N-phospho-L-histidine.</text>
        <dbReference type="EC" id="2.7.13.3"/>
    </reaction>
</comment>
<reference evidence="12 13" key="1">
    <citation type="submission" date="2017-03" db="EMBL/GenBank/DDBJ databases">
        <title>Genome sequence of Geothermobacter sp. EPR-M, Deep-Sea Iron Reducer.</title>
        <authorList>
            <person name="Tully B."/>
            <person name="Savalia P."/>
            <person name="Abuyen K."/>
            <person name="Baughan C."/>
            <person name="Romero E."/>
            <person name="Ronkowski C."/>
            <person name="Torres B."/>
            <person name="Tremblay J."/>
            <person name="Trujillo A."/>
            <person name="Tyler M."/>
            <person name="Perez-Rodriguez I."/>
            <person name="Amend J."/>
        </authorList>
    </citation>
    <scope>NUCLEOTIDE SEQUENCE [LARGE SCALE GENOMIC DNA]</scope>
    <source>
        <strain evidence="12 13">EPR-M</strain>
    </source>
</reference>
<dbReference type="PRINTS" id="PR00344">
    <property type="entry name" value="BCTRLSENSOR"/>
</dbReference>
<evidence type="ECO:0000256" key="6">
    <source>
        <dbReference type="ARBA" id="ARBA00022777"/>
    </source>
</evidence>
<evidence type="ECO:0000313" key="12">
    <source>
        <dbReference type="EMBL" id="ORJ59565.1"/>
    </source>
</evidence>
<dbReference type="PROSITE" id="PS50109">
    <property type="entry name" value="HIS_KIN"/>
    <property type="match status" value="1"/>
</dbReference>
<dbReference type="Gene3D" id="1.10.287.130">
    <property type="match status" value="1"/>
</dbReference>
<dbReference type="EC" id="2.7.13.3" evidence="2"/>
<evidence type="ECO:0000313" key="13">
    <source>
        <dbReference type="Proteomes" id="UP000193136"/>
    </source>
</evidence>
<proteinExistence type="predicted"/>
<feature type="transmembrane region" description="Helical" evidence="10">
    <location>
        <begin position="6"/>
        <end position="28"/>
    </location>
</feature>
<evidence type="ECO:0000256" key="5">
    <source>
        <dbReference type="ARBA" id="ARBA00022741"/>
    </source>
</evidence>
<dbReference type="STRING" id="1969733.B5V00_09785"/>
<gene>
    <name evidence="12" type="ORF">B5V00_09785</name>
</gene>
<keyword evidence="10" id="KW-0472">Membrane</keyword>
<keyword evidence="7" id="KW-0067">ATP-binding</keyword>
<keyword evidence="10" id="KW-1133">Transmembrane helix</keyword>
<keyword evidence="10" id="KW-0812">Transmembrane</keyword>
<dbReference type="InterPro" id="IPR005467">
    <property type="entry name" value="His_kinase_dom"/>
</dbReference>
<evidence type="ECO:0000256" key="3">
    <source>
        <dbReference type="ARBA" id="ARBA00022553"/>
    </source>
</evidence>
<dbReference type="GO" id="GO:0005524">
    <property type="term" value="F:ATP binding"/>
    <property type="evidence" value="ECO:0007669"/>
    <property type="project" value="UniProtKB-KW"/>
</dbReference>
<dbReference type="PANTHER" id="PTHR43065:SF10">
    <property type="entry name" value="PEROXIDE STRESS-ACTIVATED HISTIDINE KINASE MAK3"/>
    <property type="match status" value="1"/>
</dbReference>
<dbReference type="InterPro" id="IPR004358">
    <property type="entry name" value="Sig_transdc_His_kin-like_C"/>
</dbReference>
<dbReference type="InterPro" id="IPR003661">
    <property type="entry name" value="HisK_dim/P_dom"/>
</dbReference>
<dbReference type="InterPro" id="IPR036097">
    <property type="entry name" value="HisK_dim/P_sf"/>
</dbReference>
<accession>A0A1X0Y320</accession>
<dbReference type="RefSeq" id="WP_085010609.1">
    <property type="nucleotide sequence ID" value="NZ_NAAD01000011.1"/>
</dbReference>
<feature type="coiled-coil region" evidence="9">
    <location>
        <begin position="111"/>
        <end position="148"/>
    </location>
</feature>
<comment type="caution">
    <text evidence="12">The sequence shown here is derived from an EMBL/GenBank/DDBJ whole genome shotgun (WGS) entry which is preliminary data.</text>
</comment>
<dbReference type="SMART" id="SM00387">
    <property type="entry name" value="HATPase_c"/>
    <property type="match status" value="1"/>
</dbReference>
<evidence type="ECO:0000256" key="10">
    <source>
        <dbReference type="SAM" id="Phobius"/>
    </source>
</evidence>
<feature type="domain" description="Histidine kinase" evidence="11">
    <location>
        <begin position="157"/>
        <end position="363"/>
    </location>
</feature>
<dbReference type="SUPFAM" id="SSF47384">
    <property type="entry name" value="Homodimeric domain of signal transducing histidine kinase"/>
    <property type="match status" value="1"/>
</dbReference>
<evidence type="ECO:0000256" key="4">
    <source>
        <dbReference type="ARBA" id="ARBA00022679"/>
    </source>
</evidence>
<dbReference type="Proteomes" id="UP000193136">
    <property type="component" value="Unassembled WGS sequence"/>
</dbReference>
<keyword evidence="3" id="KW-0597">Phosphoprotein</keyword>
<keyword evidence="6 12" id="KW-0418">Kinase</keyword>
<dbReference type="AlphaFoldDB" id="A0A1X0Y320"/>
<keyword evidence="4" id="KW-0808">Transferase</keyword>
<evidence type="ECO:0000256" key="8">
    <source>
        <dbReference type="ARBA" id="ARBA00023012"/>
    </source>
</evidence>
<sequence length="366" mass="40541">MRANHLLRLCILVSLVGAVTALHYLTTTNLDEFHDIYRRLYYLPIVLGGIWYAIRGGVATSLLISILYAPHVIFQWGHHPATNLEQYLEILLYNAIGLLTGVLSAREQAQSMRYRKTAERLEESYSRLREQADQLLEVEEQLRRADRLSALGELSAGLAHEIRNPLGSIRGTAEILRDGIPDDSPHQEFAAILIKEVDRLNQVVQDFLDFARPGKIEAGRVDLNQMVDEVLALSGRMLQKSRTELQVDKASIPSCRGNAEQLKQALLNLVLNAMQAMPDGGILRVTTGQKGNQLFIAVSDSGQGISADMQNRIFDPFFTTRREGTGLGLAISGRIVRGHGGRIDVNSEPGRGATFTLSLPCSESME</sequence>
<evidence type="ECO:0000256" key="2">
    <source>
        <dbReference type="ARBA" id="ARBA00012438"/>
    </source>
</evidence>
<keyword evidence="9" id="KW-0175">Coiled coil</keyword>
<dbReference type="Pfam" id="PF00512">
    <property type="entry name" value="HisKA"/>
    <property type="match status" value="1"/>
</dbReference>
<evidence type="ECO:0000259" key="11">
    <source>
        <dbReference type="PROSITE" id="PS50109"/>
    </source>
</evidence>
<evidence type="ECO:0000256" key="1">
    <source>
        <dbReference type="ARBA" id="ARBA00000085"/>
    </source>
</evidence>
<dbReference type="GO" id="GO:0000155">
    <property type="term" value="F:phosphorelay sensor kinase activity"/>
    <property type="evidence" value="ECO:0007669"/>
    <property type="project" value="InterPro"/>
</dbReference>
<organism evidence="12 13">
    <name type="scientific">Geothermobacter hydrogeniphilus</name>
    <dbReference type="NCBI Taxonomy" id="1969733"/>
    <lineage>
        <taxon>Bacteria</taxon>
        <taxon>Pseudomonadati</taxon>
        <taxon>Thermodesulfobacteriota</taxon>
        <taxon>Desulfuromonadia</taxon>
        <taxon>Desulfuromonadales</taxon>
        <taxon>Geothermobacteraceae</taxon>
        <taxon>Geothermobacter</taxon>
    </lineage>
</organism>
<dbReference type="SUPFAM" id="SSF55874">
    <property type="entry name" value="ATPase domain of HSP90 chaperone/DNA topoisomerase II/histidine kinase"/>
    <property type="match status" value="1"/>
</dbReference>
<keyword evidence="8" id="KW-0902">Two-component regulatory system</keyword>
<dbReference type="OrthoDB" id="9808844at2"/>
<dbReference type="Gene3D" id="3.30.565.10">
    <property type="entry name" value="Histidine kinase-like ATPase, C-terminal domain"/>
    <property type="match status" value="1"/>
</dbReference>
<dbReference type="PANTHER" id="PTHR43065">
    <property type="entry name" value="SENSOR HISTIDINE KINASE"/>
    <property type="match status" value="1"/>
</dbReference>
<feature type="transmembrane region" description="Helical" evidence="10">
    <location>
        <begin position="40"/>
        <end position="67"/>
    </location>
</feature>
<dbReference type="SMART" id="SM00388">
    <property type="entry name" value="HisKA"/>
    <property type="match status" value="1"/>
</dbReference>
<dbReference type="CDD" id="cd00082">
    <property type="entry name" value="HisKA"/>
    <property type="match status" value="1"/>
</dbReference>